<dbReference type="PRINTS" id="PR00411">
    <property type="entry name" value="PNDRDTASEI"/>
</dbReference>
<comment type="caution">
    <text evidence="6">The sequence shown here is derived from an EMBL/GenBank/DDBJ whole genome shotgun (WGS) entry which is preliminary data.</text>
</comment>
<proteinExistence type="predicted"/>
<dbReference type="PANTHER" id="PTHR43400:SF10">
    <property type="entry name" value="3-OXOSTEROID 1-DEHYDROGENASE"/>
    <property type="match status" value="1"/>
</dbReference>
<dbReference type="InterPro" id="IPR027477">
    <property type="entry name" value="Succ_DH/fumarate_Rdtase_cat_sf"/>
</dbReference>
<gene>
    <name evidence="6" type="ORF">HD601_004667</name>
</gene>
<organism evidence="6 7">
    <name type="scientific">Jiangella mangrovi</name>
    <dbReference type="NCBI Taxonomy" id="1524084"/>
    <lineage>
        <taxon>Bacteria</taxon>
        <taxon>Bacillati</taxon>
        <taxon>Actinomycetota</taxon>
        <taxon>Actinomycetes</taxon>
        <taxon>Jiangellales</taxon>
        <taxon>Jiangellaceae</taxon>
        <taxon>Jiangella</taxon>
    </lineage>
</organism>
<dbReference type="Proteomes" id="UP000542813">
    <property type="component" value="Unassembled WGS sequence"/>
</dbReference>
<dbReference type="InterPro" id="IPR003953">
    <property type="entry name" value="FAD-dep_OxRdtase_2_FAD-bd"/>
</dbReference>
<dbReference type="InterPro" id="IPR050315">
    <property type="entry name" value="FAD-oxidoreductase_2"/>
</dbReference>
<dbReference type="EMBL" id="JACHMM010000001">
    <property type="protein sequence ID" value="MBB5790092.1"/>
    <property type="molecule type" value="Genomic_DNA"/>
</dbReference>
<evidence type="ECO:0000256" key="4">
    <source>
        <dbReference type="ARBA" id="ARBA00023002"/>
    </source>
</evidence>
<dbReference type="PANTHER" id="PTHR43400">
    <property type="entry name" value="FUMARATE REDUCTASE"/>
    <property type="match status" value="1"/>
</dbReference>
<evidence type="ECO:0000313" key="7">
    <source>
        <dbReference type="Proteomes" id="UP000542813"/>
    </source>
</evidence>
<dbReference type="SUPFAM" id="SSF56425">
    <property type="entry name" value="Succinate dehydrogenase/fumarate reductase flavoprotein, catalytic domain"/>
    <property type="match status" value="1"/>
</dbReference>
<keyword evidence="2" id="KW-0285">Flavoprotein</keyword>
<dbReference type="Gene3D" id="3.50.50.60">
    <property type="entry name" value="FAD/NAD(P)-binding domain"/>
    <property type="match status" value="2"/>
</dbReference>
<dbReference type="GO" id="GO:0008202">
    <property type="term" value="P:steroid metabolic process"/>
    <property type="evidence" value="ECO:0007669"/>
    <property type="project" value="UniProtKB-ARBA"/>
</dbReference>
<dbReference type="Pfam" id="PF00890">
    <property type="entry name" value="FAD_binding_2"/>
    <property type="match status" value="1"/>
</dbReference>
<dbReference type="SUPFAM" id="SSF51905">
    <property type="entry name" value="FAD/NAD(P)-binding domain"/>
    <property type="match status" value="1"/>
</dbReference>
<evidence type="ECO:0000259" key="5">
    <source>
        <dbReference type="Pfam" id="PF00890"/>
    </source>
</evidence>
<dbReference type="InterPro" id="IPR036188">
    <property type="entry name" value="FAD/NAD-bd_sf"/>
</dbReference>
<keyword evidence="4" id="KW-0560">Oxidoreductase</keyword>
<sequence length="541" mass="56563">MQTTDVVVVGSGASGLTAALVAAAEGLRVTVLEKAPVFGGTSVVSGGSIWAPANRWFAAEGGKDSLDDALVYLKEITLGRVDESLLTAFLDAVNPMLDLVAGHAGIEFEANHEHPDYQPGLPGALPGGRTIQQGLFDTTLLGDLKPKLRAAHSGVPVKRLEVDEWGQDTIDRWDWALIADRVSKGMVGMGAALVGSLLHGCLKLGVDVHADSPVTELVQDGTGRVTGVVATVDGETVTIAATRGVVLASGGFEWNRELVDQFLGKPMHHPASPPSNTGDGLLMAMAAGARLGNMSEAWWTPTVHAKGDTYDGEPLYRPTSSLRALPGGIMVDRDGRRFVDEAMNYNDLGKALGTFDPGHYRYAHQPCWLIFDQRFRDSYSVATVTPDAPTPAWMPTADTLDELAVLVGIDRQGLAAQIAEYNEHAAAGADPVFHRGESAYDAYRGDARVTPHRNVRPLGDGPYYAVEIHLGALGTKGGPVTDATGNVQRALGGAIPGLYACGNAAASAFGPGYPGAGATLAAGMTFGYLSARALASTGSAS</sequence>
<evidence type="ECO:0000313" key="6">
    <source>
        <dbReference type="EMBL" id="MBB5790092.1"/>
    </source>
</evidence>
<evidence type="ECO:0000256" key="3">
    <source>
        <dbReference type="ARBA" id="ARBA00022827"/>
    </source>
</evidence>
<accession>A0A7W9LNF6</accession>
<feature type="domain" description="FAD-dependent oxidoreductase 2 FAD-binding" evidence="5">
    <location>
        <begin position="5"/>
        <end position="520"/>
    </location>
</feature>
<dbReference type="AlphaFoldDB" id="A0A7W9LNF6"/>
<evidence type="ECO:0000256" key="1">
    <source>
        <dbReference type="ARBA" id="ARBA00001974"/>
    </source>
</evidence>
<dbReference type="RefSeq" id="WP_184825897.1">
    <property type="nucleotide sequence ID" value="NZ_JACHMM010000001.1"/>
</dbReference>
<name>A0A7W9LNF6_9ACTN</name>
<reference evidence="6 7" key="1">
    <citation type="submission" date="2020-08" db="EMBL/GenBank/DDBJ databases">
        <title>Sequencing the genomes of 1000 actinobacteria strains.</title>
        <authorList>
            <person name="Klenk H.-P."/>
        </authorList>
    </citation>
    <scope>NUCLEOTIDE SEQUENCE [LARGE SCALE GENOMIC DNA]</scope>
    <source>
        <strain evidence="6 7">DSM 102122</strain>
    </source>
</reference>
<evidence type="ECO:0000256" key="2">
    <source>
        <dbReference type="ARBA" id="ARBA00022630"/>
    </source>
</evidence>
<protein>
    <submittedName>
        <fullName evidence="6">Succinate dehydrogenase/fumarate reductase flavoprotein subunit</fullName>
    </submittedName>
</protein>
<keyword evidence="3" id="KW-0274">FAD</keyword>
<keyword evidence="7" id="KW-1185">Reference proteome</keyword>
<dbReference type="GO" id="GO:0033765">
    <property type="term" value="F:steroid dehydrogenase activity, acting on the CH-CH group of donors"/>
    <property type="evidence" value="ECO:0007669"/>
    <property type="project" value="UniProtKB-ARBA"/>
</dbReference>
<comment type="cofactor">
    <cofactor evidence="1">
        <name>FAD</name>
        <dbReference type="ChEBI" id="CHEBI:57692"/>
    </cofactor>
</comment>